<sequence length="132" mass="15071">MIFVSQLNTPHCVCAEVQAPGFSFYVVSHYFQYRDDIEKHLRHLEMVLHSLRGQRLLVVLDANARSSLWGPQRTDKRGSKLEDPIRAFGMKVVNDASQPPNFWTANGSSYIDITLVSSAMSQFVGEWKVREN</sequence>
<accession>A0AAD9RGG8</accession>
<dbReference type="Pfam" id="PF14529">
    <property type="entry name" value="Exo_endo_phos_2"/>
    <property type="match status" value="1"/>
</dbReference>
<evidence type="ECO:0000313" key="3">
    <source>
        <dbReference type="Proteomes" id="UP001258017"/>
    </source>
</evidence>
<protein>
    <recommendedName>
        <fullName evidence="1">Endonuclease/exonuclease/phosphatase domain-containing protein</fullName>
    </recommendedName>
</protein>
<feature type="domain" description="Endonuclease/exonuclease/phosphatase" evidence="1">
    <location>
        <begin position="25"/>
        <end position="123"/>
    </location>
</feature>
<dbReference type="Proteomes" id="UP001258017">
    <property type="component" value="Unassembled WGS sequence"/>
</dbReference>
<dbReference type="Gene3D" id="3.60.10.10">
    <property type="entry name" value="Endonuclease/exonuclease/phosphatase"/>
    <property type="match status" value="1"/>
</dbReference>
<gene>
    <name evidence="2" type="ORF">KPH14_012220</name>
</gene>
<dbReference type="EMBL" id="JAIFRP010000221">
    <property type="protein sequence ID" value="KAK2578601.1"/>
    <property type="molecule type" value="Genomic_DNA"/>
</dbReference>
<dbReference type="InterPro" id="IPR005135">
    <property type="entry name" value="Endo/exonuclease/phosphatase"/>
</dbReference>
<reference evidence="2" key="1">
    <citation type="submission" date="2021-08" db="EMBL/GenBank/DDBJ databases">
        <authorList>
            <person name="Misof B."/>
            <person name="Oliver O."/>
            <person name="Podsiadlowski L."/>
            <person name="Donath A."/>
            <person name="Peters R."/>
            <person name="Mayer C."/>
            <person name="Rust J."/>
            <person name="Gunkel S."/>
            <person name="Lesny P."/>
            <person name="Martin S."/>
            <person name="Oeyen J.P."/>
            <person name="Petersen M."/>
            <person name="Panagiotis P."/>
            <person name="Wilbrandt J."/>
            <person name="Tanja T."/>
        </authorList>
    </citation>
    <scope>NUCLEOTIDE SEQUENCE</scope>
    <source>
        <strain evidence="2">GBR_01_08_01A</strain>
        <tissue evidence="2">Thorax + abdomen</tissue>
    </source>
</reference>
<reference evidence="2" key="2">
    <citation type="journal article" date="2023" name="Commun. Biol.">
        <title>Intrasexual cuticular hydrocarbon dimorphism in a wasp sheds light on hydrocarbon biosynthesis genes in Hymenoptera.</title>
        <authorList>
            <person name="Moris V.C."/>
            <person name="Podsiadlowski L."/>
            <person name="Martin S."/>
            <person name="Oeyen J.P."/>
            <person name="Donath A."/>
            <person name="Petersen M."/>
            <person name="Wilbrandt J."/>
            <person name="Misof B."/>
            <person name="Liedtke D."/>
            <person name="Thamm M."/>
            <person name="Scheiner R."/>
            <person name="Schmitt T."/>
            <person name="Niehuis O."/>
        </authorList>
    </citation>
    <scope>NUCLEOTIDE SEQUENCE</scope>
    <source>
        <strain evidence="2">GBR_01_08_01A</strain>
    </source>
</reference>
<proteinExistence type="predicted"/>
<evidence type="ECO:0000259" key="1">
    <source>
        <dbReference type="Pfam" id="PF14529"/>
    </source>
</evidence>
<comment type="caution">
    <text evidence="2">The sequence shown here is derived from an EMBL/GenBank/DDBJ whole genome shotgun (WGS) entry which is preliminary data.</text>
</comment>
<dbReference type="InterPro" id="IPR036691">
    <property type="entry name" value="Endo/exonu/phosph_ase_sf"/>
</dbReference>
<dbReference type="SUPFAM" id="SSF56219">
    <property type="entry name" value="DNase I-like"/>
    <property type="match status" value="1"/>
</dbReference>
<keyword evidence="3" id="KW-1185">Reference proteome</keyword>
<dbReference type="GO" id="GO:0003824">
    <property type="term" value="F:catalytic activity"/>
    <property type="evidence" value="ECO:0007669"/>
    <property type="project" value="InterPro"/>
</dbReference>
<evidence type="ECO:0000313" key="2">
    <source>
        <dbReference type="EMBL" id="KAK2578601.1"/>
    </source>
</evidence>
<name>A0AAD9RGG8_9HYME</name>
<dbReference type="AlphaFoldDB" id="A0AAD9RGG8"/>
<organism evidence="2 3">
    <name type="scientific">Odynerus spinipes</name>
    <dbReference type="NCBI Taxonomy" id="1348599"/>
    <lineage>
        <taxon>Eukaryota</taxon>
        <taxon>Metazoa</taxon>
        <taxon>Ecdysozoa</taxon>
        <taxon>Arthropoda</taxon>
        <taxon>Hexapoda</taxon>
        <taxon>Insecta</taxon>
        <taxon>Pterygota</taxon>
        <taxon>Neoptera</taxon>
        <taxon>Endopterygota</taxon>
        <taxon>Hymenoptera</taxon>
        <taxon>Apocrita</taxon>
        <taxon>Aculeata</taxon>
        <taxon>Vespoidea</taxon>
        <taxon>Vespidae</taxon>
        <taxon>Eumeninae</taxon>
        <taxon>Odynerus</taxon>
    </lineage>
</organism>